<protein>
    <submittedName>
        <fullName evidence="3">Uncharacterized protein</fullName>
    </submittedName>
</protein>
<keyword evidence="4" id="KW-1185">Reference proteome</keyword>
<dbReference type="EMBL" id="OY731403">
    <property type="protein sequence ID" value="CAJ1962079.1"/>
    <property type="molecule type" value="Genomic_DNA"/>
</dbReference>
<dbReference type="PANTHER" id="PTHR33083:SF49">
    <property type="entry name" value="SENESCENCE REGULATOR"/>
    <property type="match status" value="1"/>
</dbReference>
<reference evidence="3" key="1">
    <citation type="submission" date="2023-10" db="EMBL/GenBank/DDBJ databases">
        <authorList>
            <person name="Domelevo Entfellner J.-B."/>
        </authorList>
    </citation>
    <scope>NUCLEOTIDE SEQUENCE</scope>
</reference>
<name>A0AA86TD50_9FABA</name>
<organism evidence="3 4">
    <name type="scientific">Sphenostylis stenocarpa</name>
    <dbReference type="NCBI Taxonomy" id="92480"/>
    <lineage>
        <taxon>Eukaryota</taxon>
        <taxon>Viridiplantae</taxon>
        <taxon>Streptophyta</taxon>
        <taxon>Embryophyta</taxon>
        <taxon>Tracheophyta</taxon>
        <taxon>Spermatophyta</taxon>
        <taxon>Magnoliopsida</taxon>
        <taxon>eudicotyledons</taxon>
        <taxon>Gunneridae</taxon>
        <taxon>Pentapetalae</taxon>
        <taxon>rosids</taxon>
        <taxon>fabids</taxon>
        <taxon>Fabales</taxon>
        <taxon>Fabaceae</taxon>
        <taxon>Papilionoideae</taxon>
        <taxon>50 kb inversion clade</taxon>
        <taxon>NPAAA clade</taxon>
        <taxon>indigoferoid/millettioid clade</taxon>
        <taxon>Phaseoleae</taxon>
        <taxon>Sphenostylis</taxon>
    </lineage>
</organism>
<proteinExistence type="inferred from homology"/>
<comment type="similarity">
    <text evidence="1">Belongs to the senescence regulator S40 family.</text>
</comment>
<dbReference type="InterPro" id="IPR007608">
    <property type="entry name" value="Senescence_reg_S40"/>
</dbReference>
<sequence>MAEEFMESEVVFSDSTIHEEVKVPQPPPRRLPNSKPVTIPERMVRRWGSAEVEEEAEEMTPPHEILRRRVAAKMAFSVCTGNGRTLKGRDLSQTSYILGSACFCDALRCAQCTHFSFNLL</sequence>
<dbReference type="Gramene" id="rna-AYBTSS11_LOCUS19056">
    <property type="protein sequence ID" value="CAJ1962079.1"/>
    <property type="gene ID" value="gene-AYBTSS11_LOCUS19056"/>
</dbReference>
<evidence type="ECO:0000256" key="1">
    <source>
        <dbReference type="ARBA" id="ARBA00034773"/>
    </source>
</evidence>
<evidence type="ECO:0000256" key="2">
    <source>
        <dbReference type="SAM" id="MobiDB-lite"/>
    </source>
</evidence>
<accession>A0AA86TD50</accession>
<feature type="region of interest" description="Disordered" evidence="2">
    <location>
        <begin position="1"/>
        <end position="36"/>
    </location>
</feature>
<gene>
    <name evidence="3" type="ORF">AYBTSS11_LOCUS19056</name>
</gene>
<dbReference type="PANTHER" id="PTHR33083">
    <property type="entry name" value="EXPRESSED PROTEIN"/>
    <property type="match status" value="1"/>
</dbReference>
<dbReference type="GO" id="GO:0010150">
    <property type="term" value="P:leaf senescence"/>
    <property type="evidence" value="ECO:0007669"/>
    <property type="project" value="UniProtKB-ARBA"/>
</dbReference>
<dbReference type="Pfam" id="PF04520">
    <property type="entry name" value="Senescence_reg"/>
    <property type="match status" value="1"/>
</dbReference>
<evidence type="ECO:0000313" key="4">
    <source>
        <dbReference type="Proteomes" id="UP001189624"/>
    </source>
</evidence>
<dbReference type="Proteomes" id="UP001189624">
    <property type="component" value="Chromosome 6"/>
</dbReference>
<evidence type="ECO:0000313" key="3">
    <source>
        <dbReference type="EMBL" id="CAJ1962079.1"/>
    </source>
</evidence>
<dbReference type="AlphaFoldDB" id="A0AA86TD50"/>